<keyword evidence="1" id="KW-0472">Membrane</keyword>
<evidence type="ECO:0000313" key="6">
    <source>
        <dbReference type="Proteomes" id="UP000185680"/>
    </source>
</evidence>
<dbReference type="GO" id="GO:0016747">
    <property type="term" value="F:acyltransferase activity, transferring groups other than amino-acyl groups"/>
    <property type="evidence" value="ECO:0007669"/>
    <property type="project" value="InterPro"/>
</dbReference>
<dbReference type="PANTHER" id="PTHR37312">
    <property type="entry name" value="MEMBRANE-BOUND ACYLTRANSFERASE YKRP-RELATED"/>
    <property type="match status" value="1"/>
</dbReference>
<keyword evidence="1" id="KW-0812">Transmembrane</keyword>
<dbReference type="Proteomes" id="UP000185657">
    <property type="component" value="Unassembled WGS sequence"/>
</dbReference>
<dbReference type="EMBL" id="CP017476">
    <property type="protein sequence ID" value="AOW12633.1"/>
    <property type="molecule type" value="Genomic_DNA"/>
</dbReference>
<dbReference type="STRING" id="1763535.LPB072_07025"/>
<feature type="transmembrane region" description="Helical" evidence="1">
    <location>
        <begin position="166"/>
        <end position="182"/>
    </location>
</feature>
<feature type="transmembrane region" description="Helical" evidence="1">
    <location>
        <begin position="220"/>
        <end position="240"/>
    </location>
</feature>
<feature type="domain" description="Acyltransferase 3" evidence="2">
    <location>
        <begin position="19"/>
        <end position="333"/>
    </location>
</feature>
<evidence type="ECO:0000313" key="4">
    <source>
        <dbReference type="EMBL" id="OAD40505.1"/>
    </source>
</evidence>
<evidence type="ECO:0000259" key="2">
    <source>
        <dbReference type="Pfam" id="PF01757"/>
    </source>
</evidence>
<evidence type="ECO:0000256" key="1">
    <source>
        <dbReference type="SAM" id="Phobius"/>
    </source>
</evidence>
<dbReference type="PANTHER" id="PTHR37312:SF1">
    <property type="entry name" value="MEMBRANE-BOUND ACYLTRANSFERASE YKRP-RELATED"/>
    <property type="match status" value="1"/>
</dbReference>
<dbReference type="KEGG" id="hyl:LPB072_07025"/>
<organism evidence="3 6">
    <name type="scientific">Hydrogenophaga crassostreae</name>
    <dbReference type="NCBI Taxonomy" id="1763535"/>
    <lineage>
        <taxon>Bacteria</taxon>
        <taxon>Pseudomonadati</taxon>
        <taxon>Pseudomonadota</taxon>
        <taxon>Betaproteobacteria</taxon>
        <taxon>Burkholderiales</taxon>
        <taxon>Comamonadaceae</taxon>
        <taxon>Hydrogenophaga</taxon>
    </lineage>
</organism>
<reference evidence="3 6" key="2">
    <citation type="submission" date="2016-10" db="EMBL/GenBank/DDBJ databases">
        <title>Hydorgenophaga sp. LPB0072 isolated from gastropod.</title>
        <authorList>
            <person name="Kim E."/>
            <person name="Yi H."/>
        </authorList>
    </citation>
    <scope>NUCLEOTIDE SEQUENCE [LARGE SCALE GENOMIC DNA]</scope>
    <source>
        <strain evidence="3 6">LPB0072</strain>
    </source>
</reference>
<feature type="transmembrane region" description="Helical" evidence="1">
    <location>
        <begin position="49"/>
        <end position="67"/>
    </location>
</feature>
<dbReference type="AlphaFoldDB" id="A0A162YVQ8"/>
<dbReference type="Pfam" id="PF01757">
    <property type="entry name" value="Acyl_transf_3"/>
    <property type="match status" value="1"/>
</dbReference>
<feature type="transmembrane region" description="Helical" evidence="1">
    <location>
        <begin position="188"/>
        <end position="208"/>
    </location>
</feature>
<evidence type="ECO:0000313" key="5">
    <source>
        <dbReference type="Proteomes" id="UP000185657"/>
    </source>
</evidence>
<proteinExistence type="predicted"/>
<feature type="transmembrane region" description="Helical" evidence="1">
    <location>
        <begin position="252"/>
        <end position="270"/>
    </location>
</feature>
<evidence type="ECO:0000313" key="3">
    <source>
        <dbReference type="EMBL" id="AOW12633.1"/>
    </source>
</evidence>
<dbReference type="InterPro" id="IPR052734">
    <property type="entry name" value="Nod_factor_acetyltransferase"/>
</dbReference>
<dbReference type="EMBL" id="LVWD01000030">
    <property type="protein sequence ID" value="OAD40505.1"/>
    <property type="molecule type" value="Genomic_DNA"/>
</dbReference>
<dbReference type="InterPro" id="IPR002656">
    <property type="entry name" value="Acyl_transf_3_dom"/>
</dbReference>
<keyword evidence="5" id="KW-1185">Reference proteome</keyword>
<feature type="transmembrane region" description="Helical" evidence="1">
    <location>
        <begin position="282"/>
        <end position="301"/>
    </location>
</feature>
<feature type="transmembrane region" description="Helical" evidence="1">
    <location>
        <begin position="321"/>
        <end position="341"/>
    </location>
</feature>
<feature type="transmembrane region" description="Helical" evidence="1">
    <location>
        <begin position="141"/>
        <end position="159"/>
    </location>
</feature>
<reference evidence="4 5" key="1">
    <citation type="submission" date="2016-02" db="EMBL/GenBank/DDBJ databases">
        <title>Draft genome sequence of Hydrogenophaga sp. LPB0072.</title>
        <authorList>
            <person name="Shin S.-K."/>
            <person name="Yi H."/>
        </authorList>
    </citation>
    <scope>NUCLEOTIDE SEQUENCE [LARGE SCALE GENOMIC DNA]</scope>
    <source>
        <strain evidence="4 5">LPB0072</strain>
    </source>
</reference>
<name>A0A162YVQ8_9BURK</name>
<accession>A0A162YVQ8</accession>
<dbReference type="Proteomes" id="UP000185680">
    <property type="component" value="Chromosome"/>
</dbReference>
<keyword evidence="1" id="KW-1133">Transmembrane helix</keyword>
<protein>
    <recommendedName>
        <fullName evidence="2">Acyltransferase 3 domain-containing protein</fullName>
    </recommendedName>
</protein>
<feature type="transmembrane region" description="Helical" evidence="1">
    <location>
        <begin position="88"/>
        <end position="106"/>
    </location>
</feature>
<gene>
    <name evidence="3" type="ORF">LPB072_07025</name>
    <name evidence="4" type="ORF">LPB72_16510</name>
</gene>
<sequence>MVPSKPSQPQPSGSPARWLWLDAAKGLGIALIVWGHIYSITEPTALQVYVYAFHVPLFFFISGLTFRPENNTVGQVMRSKARTLLRPYFVYAFLGFLFYLAGYSFAQVMGLKLSQFDYGLLPPLIGVFYGSLGDGHLVNTPMWFVAALFCTLLLGQAINQFLAPKPLRLIAALAIATFGYWVGDLVKLPFSLAPAMLGLVFFQAGVLLKPLVFGLKSAPVKLWLVLLISLAVSFFSQINGFVAQATPAVGNLGWFLLFGFAGTFATLAFVQLIEKHSQWLAFLGRYSMSIMVIHFLIIKSVKVVLTTLAHIDMATIDSSTFYGGIVIAATVALLVPAVYVMERYLPWTLGKTPGIPARQAA</sequence>